<dbReference type="Pfam" id="PF17667">
    <property type="entry name" value="Pkinase_fungal"/>
    <property type="match status" value="1"/>
</dbReference>
<dbReference type="AlphaFoldDB" id="A0A9P6E9B9"/>
<accession>A0A9P6E9B9</accession>
<organism evidence="3 4">
    <name type="scientific">Crepidotus variabilis</name>
    <dbReference type="NCBI Taxonomy" id="179855"/>
    <lineage>
        <taxon>Eukaryota</taxon>
        <taxon>Fungi</taxon>
        <taxon>Dikarya</taxon>
        <taxon>Basidiomycota</taxon>
        <taxon>Agaricomycotina</taxon>
        <taxon>Agaricomycetes</taxon>
        <taxon>Agaricomycetidae</taxon>
        <taxon>Agaricales</taxon>
        <taxon>Agaricineae</taxon>
        <taxon>Crepidotaceae</taxon>
        <taxon>Crepidotus</taxon>
    </lineage>
</organism>
<feature type="region of interest" description="Disordered" evidence="1">
    <location>
        <begin position="175"/>
        <end position="194"/>
    </location>
</feature>
<dbReference type="EMBL" id="MU157894">
    <property type="protein sequence ID" value="KAF9524694.1"/>
    <property type="molecule type" value="Genomic_DNA"/>
</dbReference>
<evidence type="ECO:0000313" key="3">
    <source>
        <dbReference type="EMBL" id="KAF9524694.1"/>
    </source>
</evidence>
<evidence type="ECO:0000313" key="4">
    <source>
        <dbReference type="Proteomes" id="UP000807306"/>
    </source>
</evidence>
<feature type="compositionally biased region" description="Acidic residues" evidence="1">
    <location>
        <begin position="117"/>
        <end position="142"/>
    </location>
</feature>
<protein>
    <recommendedName>
        <fullName evidence="2">Fungal-type protein kinase domain-containing protein</fullName>
    </recommendedName>
</protein>
<evidence type="ECO:0000256" key="1">
    <source>
        <dbReference type="SAM" id="MobiDB-lite"/>
    </source>
</evidence>
<gene>
    <name evidence="3" type="ORF">CPB83DRAFT_897625</name>
</gene>
<sequence length="501" mass="56589">MTETPQLPAPGVPPTTSGGTPVKKKQSSTSRHPYPIKTDAAEEGHHTVKHNMGLEIDGEVVGGMPFRAFFQEFLPCADEAQLAKFLADIPTDLFNKIPTTSRKGRSSTAKKRRRTDEEDSESEEDTEDEEEEDVEEDEEADEVSAKGSLPKVWEADMYPSLIKLLNEYRIQTREPGDDVGLYKDGEEPAKPNRPHFSRIAMPVEIKPAGSERPFHDAPPGLNQDARRLHQYLPNPDSKAFETLGQLASVMTEICSRQFRTHVFMVYPRDPDVCFIRADRSGVLVSTSINYRQQSKLLAEFFWRFGKATDAQRGLDKTVHSPTDDEIILAKTHLKSNSRLERPIFRIDVPDGEGFRSVLAREALCDPESLTDRGSRPIPVYDLKAKAVRFLKDSWRSEMLEKETAILAQLNEAKVFNVPKCVAGGDLYDQNRFPYHRTATQKYVNADWRSGPLLPLEARVHHRILEDLILNSINDCKNAREMMLSLQSRLGVPSPNKSSFQT</sequence>
<dbReference type="InterPro" id="IPR040976">
    <property type="entry name" value="Pkinase_fungal"/>
</dbReference>
<feature type="compositionally biased region" description="Basic residues" evidence="1">
    <location>
        <begin position="102"/>
        <end position="113"/>
    </location>
</feature>
<feature type="domain" description="Fungal-type protein kinase" evidence="2">
    <location>
        <begin position="238"/>
        <end position="426"/>
    </location>
</feature>
<dbReference type="Proteomes" id="UP000807306">
    <property type="component" value="Unassembled WGS sequence"/>
</dbReference>
<keyword evidence="4" id="KW-1185">Reference proteome</keyword>
<proteinExistence type="predicted"/>
<comment type="caution">
    <text evidence="3">The sequence shown here is derived from an EMBL/GenBank/DDBJ whole genome shotgun (WGS) entry which is preliminary data.</text>
</comment>
<evidence type="ECO:0000259" key="2">
    <source>
        <dbReference type="Pfam" id="PF17667"/>
    </source>
</evidence>
<feature type="region of interest" description="Disordered" evidence="1">
    <location>
        <begin position="1"/>
        <end position="44"/>
    </location>
</feature>
<dbReference type="OrthoDB" id="2739948at2759"/>
<feature type="region of interest" description="Disordered" evidence="1">
    <location>
        <begin position="95"/>
        <end position="148"/>
    </location>
</feature>
<feature type="compositionally biased region" description="Basic and acidic residues" evidence="1">
    <location>
        <begin position="175"/>
        <end position="190"/>
    </location>
</feature>
<name>A0A9P6E9B9_9AGAR</name>
<reference evidence="3" key="1">
    <citation type="submission" date="2020-11" db="EMBL/GenBank/DDBJ databases">
        <authorList>
            <consortium name="DOE Joint Genome Institute"/>
            <person name="Ahrendt S."/>
            <person name="Riley R."/>
            <person name="Andreopoulos W."/>
            <person name="Labutti K."/>
            <person name="Pangilinan J."/>
            <person name="Ruiz-Duenas F.J."/>
            <person name="Barrasa J.M."/>
            <person name="Sanchez-Garcia M."/>
            <person name="Camarero S."/>
            <person name="Miyauchi S."/>
            <person name="Serrano A."/>
            <person name="Linde D."/>
            <person name="Babiker R."/>
            <person name="Drula E."/>
            <person name="Ayuso-Fernandez I."/>
            <person name="Pacheco R."/>
            <person name="Padilla G."/>
            <person name="Ferreira P."/>
            <person name="Barriuso J."/>
            <person name="Kellner H."/>
            <person name="Castanera R."/>
            <person name="Alfaro M."/>
            <person name="Ramirez L."/>
            <person name="Pisabarro A.G."/>
            <person name="Kuo A."/>
            <person name="Tritt A."/>
            <person name="Lipzen A."/>
            <person name="He G."/>
            <person name="Yan M."/>
            <person name="Ng V."/>
            <person name="Cullen D."/>
            <person name="Martin F."/>
            <person name="Rosso M.-N."/>
            <person name="Henrissat B."/>
            <person name="Hibbett D."/>
            <person name="Martinez A.T."/>
            <person name="Grigoriev I.V."/>
        </authorList>
    </citation>
    <scope>NUCLEOTIDE SEQUENCE</scope>
    <source>
        <strain evidence="3">CBS 506.95</strain>
    </source>
</reference>